<evidence type="ECO:0000313" key="3">
    <source>
        <dbReference type="Proteomes" id="UP001055167"/>
    </source>
</evidence>
<protein>
    <submittedName>
        <fullName evidence="2">Uncharacterized protein</fullName>
    </submittedName>
</protein>
<gene>
    <name evidence="2" type="ORF">OPKNFCMD_5164</name>
</gene>
<name>A0ABQ4R6H2_9HYPH</name>
<feature type="region of interest" description="Disordered" evidence="1">
    <location>
        <begin position="62"/>
        <end position="87"/>
    </location>
</feature>
<comment type="caution">
    <text evidence="2">The sequence shown here is derived from an EMBL/GenBank/DDBJ whole genome shotgun (WGS) entry which is preliminary data.</text>
</comment>
<reference evidence="2" key="2">
    <citation type="submission" date="2021-08" db="EMBL/GenBank/DDBJ databases">
        <authorList>
            <person name="Tani A."/>
            <person name="Ola A."/>
            <person name="Ogura Y."/>
            <person name="Katsura K."/>
            <person name="Hayashi T."/>
        </authorList>
    </citation>
    <scope>NUCLEOTIDE SEQUENCE</scope>
    <source>
        <strain evidence="2">KCTC 52305</strain>
    </source>
</reference>
<dbReference type="RefSeq" id="WP_203236462.1">
    <property type="nucleotide sequence ID" value="NZ_BPQH01000019.1"/>
</dbReference>
<dbReference type="Proteomes" id="UP001055167">
    <property type="component" value="Unassembled WGS sequence"/>
</dbReference>
<feature type="compositionally biased region" description="Low complexity" evidence="1">
    <location>
        <begin position="63"/>
        <end position="74"/>
    </location>
</feature>
<sequence length="123" mass="13206">MQATMQVTNRAPGPRLFWVRGSGAPRCLGPGESAALDLLDRHDPFLAAWEAAGEVLIEEIPAGRDAPGHDAPGAGARGGPPDDPALDDAALRARLEARGIRPDRRWTRERLLAEARRGEEAAR</sequence>
<accession>A0ABQ4R6H2</accession>
<organism evidence="2 3">
    <name type="scientific">Methylobacterium crusticola</name>
    <dbReference type="NCBI Taxonomy" id="1697972"/>
    <lineage>
        <taxon>Bacteria</taxon>
        <taxon>Pseudomonadati</taxon>
        <taxon>Pseudomonadota</taxon>
        <taxon>Alphaproteobacteria</taxon>
        <taxon>Hyphomicrobiales</taxon>
        <taxon>Methylobacteriaceae</taxon>
        <taxon>Methylobacterium</taxon>
    </lineage>
</organism>
<reference evidence="2" key="1">
    <citation type="journal article" date="2021" name="Front. Microbiol.">
        <title>Comprehensive Comparative Genomics and Phenotyping of Methylobacterium Species.</title>
        <authorList>
            <person name="Alessa O."/>
            <person name="Ogura Y."/>
            <person name="Fujitani Y."/>
            <person name="Takami H."/>
            <person name="Hayashi T."/>
            <person name="Sahin N."/>
            <person name="Tani A."/>
        </authorList>
    </citation>
    <scope>NUCLEOTIDE SEQUENCE</scope>
    <source>
        <strain evidence="2">KCTC 52305</strain>
    </source>
</reference>
<proteinExistence type="predicted"/>
<evidence type="ECO:0000313" key="2">
    <source>
        <dbReference type="EMBL" id="GJD52399.1"/>
    </source>
</evidence>
<dbReference type="EMBL" id="BPQH01000019">
    <property type="protein sequence ID" value="GJD52399.1"/>
    <property type="molecule type" value="Genomic_DNA"/>
</dbReference>
<keyword evidence="3" id="KW-1185">Reference proteome</keyword>
<evidence type="ECO:0000256" key="1">
    <source>
        <dbReference type="SAM" id="MobiDB-lite"/>
    </source>
</evidence>